<dbReference type="InterPro" id="IPR000812">
    <property type="entry name" value="TFIIB"/>
</dbReference>
<dbReference type="GO" id="GO:0097550">
    <property type="term" value="C:transcription preinitiation complex"/>
    <property type="evidence" value="ECO:0007669"/>
    <property type="project" value="TreeGrafter"/>
</dbReference>
<dbReference type="GO" id="GO:0005634">
    <property type="term" value="C:nucleus"/>
    <property type="evidence" value="ECO:0007669"/>
    <property type="project" value="UniProtKB-SubCell"/>
</dbReference>
<evidence type="ECO:0000256" key="1">
    <source>
        <dbReference type="ARBA" id="ARBA00004123"/>
    </source>
</evidence>
<dbReference type="CDD" id="cd20553">
    <property type="entry name" value="CYCLIN_TFIIIB90_rpt1"/>
    <property type="match status" value="1"/>
</dbReference>
<evidence type="ECO:0000256" key="5">
    <source>
        <dbReference type="ARBA" id="ARBA00022833"/>
    </source>
</evidence>
<accession>A0A7S4KME6</accession>
<feature type="domain" description="Transcription factor TFIIB cyclin-like" evidence="12">
    <location>
        <begin position="74"/>
        <end position="160"/>
    </location>
</feature>
<feature type="region of interest" description="Disordered" evidence="11">
    <location>
        <begin position="268"/>
        <end position="305"/>
    </location>
</feature>
<keyword evidence="4" id="KW-0863">Zinc-finger</keyword>
<dbReference type="Pfam" id="PF07741">
    <property type="entry name" value="BRF1"/>
    <property type="match status" value="1"/>
</dbReference>
<dbReference type="GO" id="GO:0001006">
    <property type="term" value="F:RNA polymerase III type 3 promoter sequence-specific DNA binding"/>
    <property type="evidence" value="ECO:0007669"/>
    <property type="project" value="TreeGrafter"/>
</dbReference>
<feature type="region of interest" description="Disordered" evidence="11">
    <location>
        <begin position="416"/>
        <end position="471"/>
    </location>
</feature>
<dbReference type="GO" id="GO:0008270">
    <property type="term" value="F:zinc ion binding"/>
    <property type="evidence" value="ECO:0007669"/>
    <property type="project" value="UniProtKB-KW"/>
</dbReference>
<feature type="compositionally biased region" description="Basic residues" evidence="11">
    <location>
        <begin position="376"/>
        <end position="385"/>
    </location>
</feature>
<name>A0A7S4KME6_9EUKA</name>
<evidence type="ECO:0000256" key="9">
    <source>
        <dbReference type="ARBA" id="ARBA00023242"/>
    </source>
</evidence>
<reference evidence="14" key="1">
    <citation type="submission" date="2021-01" db="EMBL/GenBank/DDBJ databases">
        <authorList>
            <person name="Corre E."/>
            <person name="Pelletier E."/>
            <person name="Niang G."/>
            <person name="Scheremetjew M."/>
            <person name="Finn R."/>
            <person name="Kale V."/>
            <person name="Holt S."/>
            <person name="Cochrane G."/>
            <person name="Meng A."/>
            <person name="Brown T."/>
            <person name="Cohen L."/>
        </authorList>
    </citation>
    <scope>NUCLEOTIDE SEQUENCE</scope>
    <source>
        <strain evidence="14">SoJaBio B1-5/56/2</strain>
    </source>
</reference>
<dbReference type="FunFam" id="1.10.472.10:FF:000002">
    <property type="entry name" value="Transcription factor IIIB 90 kDa subunit"/>
    <property type="match status" value="1"/>
</dbReference>
<keyword evidence="8" id="KW-0804">Transcription</keyword>
<keyword evidence="7" id="KW-0010">Activator</keyword>
<dbReference type="AlphaFoldDB" id="A0A7S4KME6"/>
<dbReference type="PANTHER" id="PTHR11618">
    <property type="entry name" value="TRANSCRIPTION INITIATION FACTOR IIB-RELATED"/>
    <property type="match status" value="1"/>
</dbReference>
<evidence type="ECO:0000256" key="6">
    <source>
        <dbReference type="ARBA" id="ARBA00023015"/>
    </source>
</evidence>
<dbReference type="SUPFAM" id="SSF47954">
    <property type="entry name" value="Cyclin-like"/>
    <property type="match status" value="2"/>
</dbReference>
<feature type="compositionally biased region" description="Basic and acidic residues" evidence="11">
    <location>
        <begin position="362"/>
        <end position="375"/>
    </location>
</feature>
<evidence type="ECO:0000256" key="11">
    <source>
        <dbReference type="SAM" id="MobiDB-lite"/>
    </source>
</evidence>
<feature type="domain" description="Brf1 TBP-binding" evidence="13">
    <location>
        <begin position="330"/>
        <end position="417"/>
    </location>
</feature>
<dbReference type="PANTHER" id="PTHR11618:SF4">
    <property type="entry name" value="TRANSCRIPTION FACTOR IIIB 90 KDA SUBUNIT"/>
    <property type="match status" value="1"/>
</dbReference>
<evidence type="ECO:0000256" key="10">
    <source>
        <dbReference type="ARBA" id="ARBA00031009"/>
    </source>
</evidence>
<evidence type="ECO:0000256" key="7">
    <source>
        <dbReference type="ARBA" id="ARBA00023159"/>
    </source>
</evidence>
<feature type="domain" description="Transcription factor TFIIB cyclin-like" evidence="12">
    <location>
        <begin position="168"/>
        <end position="259"/>
    </location>
</feature>
<evidence type="ECO:0000313" key="14">
    <source>
        <dbReference type="EMBL" id="CAE2298859.1"/>
    </source>
</evidence>
<dbReference type="InterPro" id="IPR036915">
    <property type="entry name" value="Cyclin-like_sf"/>
</dbReference>
<feature type="compositionally biased region" description="Acidic residues" evidence="11">
    <location>
        <begin position="453"/>
        <end position="471"/>
    </location>
</feature>
<feature type="region of interest" description="Disordered" evidence="11">
    <location>
        <begin position="360"/>
        <end position="399"/>
    </location>
</feature>
<keyword evidence="6" id="KW-0805">Transcription regulation</keyword>
<keyword evidence="3" id="KW-0479">Metal-binding</keyword>
<protein>
    <recommendedName>
        <fullName evidence="10">B-related factor 1</fullName>
    </recommendedName>
</protein>
<evidence type="ECO:0000256" key="2">
    <source>
        <dbReference type="ARBA" id="ARBA00010857"/>
    </source>
</evidence>
<comment type="similarity">
    <text evidence="2">Belongs to the TFIIB family.</text>
</comment>
<proteinExistence type="inferred from homology"/>
<evidence type="ECO:0000259" key="12">
    <source>
        <dbReference type="Pfam" id="PF00382"/>
    </source>
</evidence>
<organism evidence="14">
    <name type="scientific">Paramoeba aestuarina</name>
    <dbReference type="NCBI Taxonomy" id="180227"/>
    <lineage>
        <taxon>Eukaryota</taxon>
        <taxon>Amoebozoa</taxon>
        <taxon>Discosea</taxon>
        <taxon>Flabellinia</taxon>
        <taxon>Dactylopodida</taxon>
        <taxon>Paramoebidae</taxon>
        <taxon>Paramoeba</taxon>
    </lineage>
</organism>
<evidence type="ECO:0000256" key="3">
    <source>
        <dbReference type="ARBA" id="ARBA00022723"/>
    </source>
</evidence>
<sequence length="471" mass="52792">MECPKCGSNDIQTEGGQSFCCVCGCLVEEYNIVSEVTFLERANGSSSMGGFVIGPNSKRCAIPGMYDPTEGRMQTLERAKRLIQEIASQRELGEHFVEAAHQIYKLAAKSNFVRGRRSSTVCACCLYAICRQEQSPHLLLDFADALQINVFVLGHTFLRLCQLLHLQLPVIDPAIYIPRFAAELNLGEKTDEVSNFAVRLIGQMKRDWMSTGRGHAGICGAALLMSARRYGFPVTQKQMIEVVRICSLTLSARLKEFGETPTSTFSFAEFDGAEEREQSDAVDPPAFKRARLGDKEEDEGGEKKEEEIASFVIPQDYSEGGPHAPLDIPEIPDDEIDNYINTTEETETKTKMWEEMNSDYLEQQKLKQENPEKKTTAKRKRRATVKKPTENTAEAMSDMLKKKVSTKINYTALEGLFTNTPGSSASEEKSAQGQRAGRYPSVLEFGNESGASEYDEYEYDDEDEYEYDDDE</sequence>
<dbReference type="CDD" id="cd20554">
    <property type="entry name" value="CYCLIN_TFIIIB90_rpt2"/>
    <property type="match status" value="1"/>
</dbReference>
<dbReference type="InterPro" id="IPR013150">
    <property type="entry name" value="TFIIB_cyclin"/>
</dbReference>
<evidence type="ECO:0000259" key="13">
    <source>
        <dbReference type="Pfam" id="PF07741"/>
    </source>
</evidence>
<dbReference type="GO" id="GO:0070897">
    <property type="term" value="P:transcription preinitiation complex assembly"/>
    <property type="evidence" value="ECO:0007669"/>
    <property type="project" value="InterPro"/>
</dbReference>
<dbReference type="Gene3D" id="1.20.5.650">
    <property type="entry name" value="Single helix bin"/>
    <property type="match status" value="1"/>
</dbReference>
<comment type="subcellular location">
    <subcellularLocation>
        <location evidence="1">Nucleus</location>
    </subcellularLocation>
</comment>
<keyword evidence="9" id="KW-0539">Nucleus</keyword>
<gene>
    <name evidence="14" type="ORF">NAES01612_LOCUS8293</name>
</gene>
<dbReference type="Pfam" id="PF00382">
    <property type="entry name" value="TFIIB"/>
    <property type="match status" value="2"/>
</dbReference>
<dbReference type="PRINTS" id="PR00685">
    <property type="entry name" value="TIFACTORIIB"/>
</dbReference>
<dbReference type="FunFam" id="1.10.472.10:FF:000007">
    <property type="entry name" value="Transcription factor IIIB 90 kDa subunit"/>
    <property type="match status" value="1"/>
</dbReference>
<evidence type="ECO:0000256" key="8">
    <source>
        <dbReference type="ARBA" id="ARBA00023163"/>
    </source>
</evidence>
<dbReference type="GO" id="GO:0000995">
    <property type="term" value="F:RNA polymerase III general transcription initiation factor activity"/>
    <property type="evidence" value="ECO:0007669"/>
    <property type="project" value="TreeGrafter"/>
</dbReference>
<evidence type="ECO:0000256" key="4">
    <source>
        <dbReference type="ARBA" id="ARBA00022771"/>
    </source>
</evidence>
<dbReference type="GO" id="GO:0000126">
    <property type="term" value="C:transcription factor TFIIIB complex"/>
    <property type="evidence" value="ECO:0007669"/>
    <property type="project" value="TreeGrafter"/>
</dbReference>
<dbReference type="InterPro" id="IPR011665">
    <property type="entry name" value="BRF1_TBP-bd_dom"/>
</dbReference>
<keyword evidence="5" id="KW-0862">Zinc</keyword>
<dbReference type="EMBL" id="HBKR01012514">
    <property type="protein sequence ID" value="CAE2298859.1"/>
    <property type="molecule type" value="Transcribed_RNA"/>
</dbReference>
<dbReference type="GO" id="GO:0017025">
    <property type="term" value="F:TBP-class protein binding"/>
    <property type="evidence" value="ECO:0007669"/>
    <property type="project" value="InterPro"/>
</dbReference>
<dbReference type="Gene3D" id="1.10.472.10">
    <property type="entry name" value="Cyclin-like"/>
    <property type="match status" value="2"/>
</dbReference>